<dbReference type="Pfam" id="PF02142">
    <property type="entry name" value="MGS"/>
    <property type="match status" value="1"/>
</dbReference>
<feature type="domain" description="MGS-like" evidence="4">
    <location>
        <begin position="4"/>
        <end position="151"/>
    </location>
</feature>
<dbReference type="PROSITE" id="PS51855">
    <property type="entry name" value="MGS"/>
    <property type="match status" value="1"/>
</dbReference>
<dbReference type="Gene3D" id="3.40.50.1380">
    <property type="entry name" value="Methylglyoxal synthase-like domain"/>
    <property type="match status" value="1"/>
</dbReference>
<evidence type="ECO:0000256" key="2">
    <source>
        <dbReference type="HAMAP-Rule" id="MF_00549"/>
    </source>
</evidence>
<dbReference type="HAMAP" id="MF_00549">
    <property type="entry name" value="Methylglyoxal_synth"/>
    <property type="match status" value="1"/>
</dbReference>
<dbReference type="InterPro" id="IPR018148">
    <property type="entry name" value="Methylglyoxal_synth_AS"/>
</dbReference>
<feature type="active site" description="Proton donor/acceptor" evidence="2 3">
    <location>
        <position position="69"/>
    </location>
</feature>
<dbReference type="InterPro" id="IPR011607">
    <property type="entry name" value="MGS-like_dom"/>
</dbReference>
<dbReference type="PANTHER" id="PTHR30492:SF0">
    <property type="entry name" value="METHYLGLYOXAL SYNTHASE"/>
    <property type="match status" value="1"/>
</dbReference>
<dbReference type="NCBIfam" id="TIGR00160">
    <property type="entry name" value="MGSA"/>
    <property type="match status" value="1"/>
</dbReference>
<feature type="binding site" evidence="2">
    <location>
        <position position="17"/>
    </location>
    <ligand>
        <name>substrate</name>
    </ligand>
</feature>
<gene>
    <name evidence="2 5" type="primary">mgsA</name>
    <name evidence="5" type="ORF">FUAX_00670</name>
</gene>
<evidence type="ECO:0000313" key="6">
    <source>
        <dbReference type="Proteomes" id="UP001348817"/>
    </source>
</evidence>
<dbReference type="CDD" id="cd01422">
    <property type="entry name" value="MGS"/>
    <property type="match status" value="1"/>
</dbReference>
<dbReference type="InterPro" id="IPR004363">
    <property type="entry name" value="Methylgl_synth"/>
</dbReference>
<sequence>MKTKILPKRKNIAIVAHDNKKQEMVSWAERNRDVLRTHRIFATGTTGKLIEEALDAPVHKFMSGPLGGDQQIGARIADGEINAMFFFWDPLEAQPHEPDVKALLRIAVLYNIPLASNTSSADFILKSPLFDEEYDMAVMDFEDYLNRSLPK</sequence>
<dbReference type="GO" id="GO:0005829">
    <property type="term" value="C:cytosol"/>
    <property type="evidence" value="ECO:0007669"/>
    <property type="project" value="TreeGrafter"/>
</dbReference>
<evidence type="ECO:0000256" key="3">
    <source>
        <dbReference type="PIRSR" id="PIRSR006614-1"/>
    </source>
</evidence>
<dbReference type="EMBL" id="AP025314">
    <property type="protein sequence ID" value="BDD07635.1"/>
    <property type="molecule type" value="Genomic_DNA"/>
</dbReference>
<keyword evidence="2" id="KW-0456">Lyase</keyword>
<name>A0AAU9D635_9BACT</name>
<dbReference type="KEGG" id="fax:FUAX_00670"/>
<accession>A0AAU9D635</accession>
<dbReference type="GO" id="GO:0008929">
    <property type="term" value="F:methylglyoxal synthase activity"/>
    <property type="evidence" value="ECO:0007669"/>
    <property type="project" value="UniProtKB-UniRule"/>
</dbReference>
<keyword evidence="6" id="KW-1185">Reference proteome</keyword>
<feature type="binding site" evidence="2">
    <location>
        <position position="21"/>
    </location>
    <ligand>
        <name>substrate</name>
    </ligand>
</feature>
<organism evidence="5 6">
    <name type="scientific">Fulvitalea axinellae</name>
    <dbReference type="NCBI Taxonomy" id="1182444"/>
    <lineage>
        <taxon>Bacteria</taxon>
        <taxon>Pseudomonadati</taxon>
        <taxon>Bacteroidota</taxon>
        <taxon>Cytophagia</taxon>
        <taxon>Cytophagales</taxon>
        <taxon>Persicobacteraceae</taxon>
        <taxon>Fulvitalea</taxon>
    </lineage>
</organism>
<dbReference type="EC" id="4.2.3.3" evidence="2"/>
<reference evidence="5 6" key="1">
    <citation type="submission" date="2021-12" db="EMBL/GenBank/DDBJ databases">
        <title>Genome sequencing of bacteria with rrn-lacking chromosome and rrn-plasmid.</title>
        <authorList>
            <person name="Anda M."/>
            <person name="Iwasaki W."/>
        </authorList>
    </citation>
    <scope>NUCLEOTIDE SEQUENCE [LARGE SCALE GENOMIC DNA]</scope>
    <source>
        <strain evidence="5 6">DSM 100852</strain>
    </source>
</reference>
<dbReference type="Proteomes" id="UP001348817">
    <property type="component" value="Chromosome"/>
</dbReference>
<feature type="binding site" evidence="2">
    <location>
        <begin position="43"/>
        <end position="46"/>
    </location>
    <ligand>
        <name>substrate</name>
    </ligand>
</feature>
<dbReference type="PANTHER" id="PTHR30492">
    <property type="entry name" value="METHYLGLYOXAL SYNTHASE"/>
    <property type="match status" value="1"/>
</dbReference>
<comment type="function">
    <text evidence="2">Catalyzes the formation of methylglyoxal from dihydroxyacetone phosphate.</text>
</comment>
<proteinExistence type="inferred from homology"/>
<evidence type="ECO:0000259" key="4">
    <source>
        <dbReference type="PROSITE" id="PS51855"/>
    </source>
</evidence>
<dbReference type="SUPFAM" id="SSF52335">
    <property type="entry name" value="Methylglyoxal synthase-like"/>
    <property type="match status" value="1"/>
</dbReference>
<feature type="binding site" evidence="2">
    <location>
        <begin position="63"/>
        <end position="64"/>
    </location>
    <ligand>
        <name>substrate</name>
    </ligand>
</feature>
<comment type="catalytic activity">
    <reaction evidence="2">
        <text>dihydroxyacetone phosphate = methylglyoxal + phosphate</text>
        <dbReference type="Rhea" id="RHEA:17937"/>
        <dbReference type="ChEBI" id="CHEBI:17158"/>
        <dbReference type="ChEBI" id="CHEBI:43474"/>
        <dbReference type="ChEBI" id="CHEBI:57642"/>
        <dbReference type="EC" id="4.2.3.3"/>
    </reaction>
</comment>
<protein>
    <recommendedName>
        <fullName evidence="2">Methylglyoxal synthase</fullName>
        <shortName evidence="2">MGS</shortName>
        <ecNumber evidence="2">4.2.3.3</ecNumber>
    </recommendedName>
</protein>
<evidence type="ECO:0000313" key="5">
    <source>
        <dbReference type="EMBL" id="BDD07635.1"/>
    </source>
</evidence>
<dbReference type="AlphaFoldDB" id="A0AAU9D635"/>
<dbReference type="PROSITE" id="PS01335">
    <property type="entry name" value="METHYLGLYOXAL_SYNTH"/>
    <property type="match status" value="1"/>
</dbReference>
<dbReference type="NCBIfam" id="NF003559">
    <property type="entry name" value="PRK05234.1"/>
    <property type="match status" value="1"/>
</dbReference>
<comment type="similarity">
    <text evidence="1 2">Belongs to the methylglyoxal synthase family.</text>
</comment>
<dbReference type="SMART" id="SM00851">
    <property type="entry name" value="MGS"/>
    <property type="match status" value="1"/>
</dbReference>
<dbReference type="GO" id="GO:0019242">
    <property type="term" value="P:methylglyoxal biosynthetic process"/>
    <property type="evidence" value="ECO:0007669"/>
    <property type="project" value="UniProtKB-UniRule"/>
</dbReference>
<dbReference type="RefSeq" id="WP_338392948.1">
    <property type="nucleotide sequence ID" value="NZ_AP025314.1"/>
</dbReference>
<evidence type="ECO:0000256" key="1">
    <source>
        <dbReference type="ARBA" id="ARBA00006287"/>
    </source>
</evidence>
<feature type="binding site" evidence="2">
    <location>
        <position position="96"/>
    </location>
    <ligand>
        <name>substrate</name>
    </ligand>
</feature>
<dbReference type="InterPro" id="IPR036914">
    <property type="entry name" value="MGS-like_dom_sf"/>
</dbReference>
<dbReference type="PIRSF" id="PIRSF006614">
    <property type="entry name" value="Methylglyox_syn"/>
    <property type="match status" value="1"/>
</dbReference>